<gene>
    <name evidence="3" type="ORF">CKY47_01980</name>
</gene>
<protein>
    <recommendedName>
        <fullName evidence="2">Cysteine-rich CPCC domain-containing protein</fullName>
    </recommendedName>
</protein>
<comment type="caution">
    <text evidence="3">The sequence shown here is derived from an EMBL/GenBank/DDBJ whole genome shotgun (WGS) entry which is preliminary data.</text>
</comment>
<dbReference type="Pfam" id="PF14206">
    <property type="entry name" value="Cys_rich_CPCC"/>
    <property type="match status" value="1"/>
</dbReference>
<proteinExistence type="predicted"/>
<evidence type="ECO:0000256" key="1">
    <source>
        <dbReference type="SAM" id="MobiDB-lite"/>
    </source>
</evidence>
<keyword evidence="4" id="KW-1185">Reference proteome</keyword>
<feature type="domain" description="Cysteine-rich CPCC" evidence="2">
    <location>
        <begin position="22"/>
        <end position="94"/>
    </location>
</feature>
<dbReference type="InterPro" id="IPR025983">
    <property type="entry name" value="Cys_rich_CPCC"/>
</dbReference>
<dbReference type="Proteomes" id="UP001225605">
    <property type="component" value="Unassembled WGS sequence"/>
</dbReference>
<evidence type="ECO:0000313" key="3">
    <source>
        <dbReference type="EMBL" id="MDQ2582772.1"/>
    </source>
</evidence>
<accession>A0ABU0WSE9</accession>
<feature type="compositionally biased region" description="Pro residues" evidence="1">
    <location>
        <begin position="91"/>
        <end position="100"/>
    </location>
</feature>
<feature type="region of interest" description="Disordered" evidence="1">
    <location>
        <begin position="78"/>
        <end position="100"/>
    </location>
</feature>
<organism evidence="3 4">
    <name type="scientific">Saccharothrix yanglingensis</name>
    <dbReference type="NCBI Taxonomy" id="659496"/>
    <lineage>
        <taxon>Bacteria</taxon>
        <taxon>Bacillati</taxon>
        <taxon>Actinomycetota</taxon>
        <taxon>Actinomycetes</taxon>
        <taxon>Pseudonocardiales</taxon>
        <taxon>Pseudonocardiaceae</taxon>
        <taxon>Saccharothrix</taxon>
    </lineage>
</organism>
<evidence type="ECO:0000259" key="2">
    <source>
        <dbReference type="Pfam" id="PF14206"/>
    </source>
</evidence>
<name>A0ABU0WSE9_9PSEU</name>
<dbReference type="EMBL" id="NSDM01000001">
    <property type="protein sequence ID" value="MDQ2582772.1"/>
    <property type="molecule type" value="Genomic_DNA"/>
</dbReference>
<sequence>MCGMSHEAFPDVVRDAESGPHACPCCGFLTLAERGGYEICDVCFWEDDGQDEHDAEQVRGGPNRGLSLAEARLNYARTGAADPRDLKHVRPPNPVEYPSP</sequence>
<reference evidence="3 4" key="1">
    <citation type="submission" date="2017-06" db="EMBL/GenBank/DDBJ databases">
        <title>Cultured bacterium strain Saccharothrix yanglingensis Hhs.015.</title>
        <authorList>
            <person name="Xia Y."/>
        </authorList>
    </citation>
    <scope>NUCLEOTIDE SEQUENCE [LARGE SCALE GENOMIC DNA]</scope>
    <source>
        <strain evidence="3 4">Hhs.015</strain>
    </source>
</reference>
<evidence type="ECO:0000313" key="4">
    <source>
        <dbReference type="Proteomes" id="UP001225605"/>
    </source>
</evidence>